<feature type="transmembrane region" description="Helical" evidence="6">
    <location>
        <begin position="138"/>
        <end position="160"/>
    </location>
</feature>
<sequence length="236" mass="27080">VLFMSLCFASLLHASLMTVFDLTMVLERIIAIFCVKQYETCTKKLGNSLLFLSFFFPLTEVIWAYEGEKFEAPQISCLNTPVTRTKQINVLFTFAIICHIIAIFAIITVFLSHRHRSSTSHTLTSRFQFSENIMSSRLLITLSTLQLVIFLTYALAMMYLRISFNPAKVSLPVFKANVMSAYLVPFYTFLLPVIAMFSLERVERTRRSNFQSIVQIKSSGNEGWANYSAQLQQQWS</sequence>
<keyword evidence="4 6" id="KW-1133">Transmembrane helix</keyword>
<protein>
    <submittedName>
        <fullName evidence="7">Uncharacterized protein</fullName>
    </submittedName>
</protein>
<dbReference type="GO" id="GO:0016020">
    <property type="term" value="C:membrane"/>
    <property type="evidence" value="ECO:0007669"/>
    <property type="project" value="UniProtKB-SubCell"/>
</dbReference>
<feature type="transmembrane region" description="Helical" evidence="6">
    <location>
        <begin position="88"/>
        <end position="111"/>
    </location>
</feature>
<dbReference type="GO" id="GO:0004888">
    <property type="term" value="F:transmembrane signaling receptor activity"/>
    <property type="evidence" value="ECO:0007669"/>
    <property type="project" value="InterPro"/>
</dbReference>
<keyword evidence="5 6" id="KW-0472">Membrane</keyword>
<comment type="similarity">
    <text evidence="2">Belongs to the nematode receptor-like protein srb family.</text>
</comment>
<evidence type="ECO:0000256" key="2">
    <source>
        <dbReference type="ARBA" id="ARBA00006860"/>
    </source>
</evidence>
<proteinExistence type="inferred from homology"/>
<dbReference type="InterPro" id="IPR019408">
    <property type="entry name" value="7TM_GPCR_serpentine_rcpt_Srab"/>
</dbReference>
<gene>
    <name evidence="7" type="ORF">GCK32_007960</name>
</gene>
<organism evidence="7 8">
    <name type="scientific">Trichostrongylus colubriformis</name>
    <name type="common">Black scour worm</name>
    <dbReference type="NCBI Taxonomy" id="6319"/>
    <lineage>
        <taxon>Eukaryota</taxon>
        <taxon>Metazoa</taxon>
        <taxon>Ecdysozoa</taxon>
        <taxon>Nematoda</taxon>
        <taxon>Chromadorea</taxon>
        <taxon>Rhabditida</taxon>
        <taxon>Rhabditina</taxon>
        <taxon>Rhabditomorpha</taxon>
        <taxon>Strongyloidea</taxon>
        <taxon>Trichostrongylidae</taxon>
        <taxon>Trichostrongylus</taxon>
    </lineage>
</organism>
<evidence type="ECO:0000256" key="1">
    <source>
        <dbReference type="ARBA" id="ARBA00004141"/>
    </source>
</evidence>
<dbReference type="Proteomes" id="UP001331761">
    <property type="component" value="Unassembled WGS sequence"/>
</dbReference>
<evidence type="ECO:0000256" key="6">
    <source>
        <dbReference type="SAM" id="Phobius"/>
    </source>
</evidence>
<dbReference type="GO" id="GO:0007606">
    <property type="term" value="P:sensory perception of chemical stimulus"/>
    <property type="evidence" value="ECO:0007669"/>
    <property type="project" value="InterPro"/>
</dbReference>
<evidence type="ECO:0000313" key="8">
    <source>
        <dbReference type="Proteomes" id="UP001331761"/>
    </source>
</evidence>
<feature type="transmembrane region" description="Helical" evidence="6">
    <location>
        <begin position="47"/>
        <end position="65"/>
    </location>
</feature>
<feature type="transmembrane region" description="Helical" evidence="6">
    <location>
        <begin position="180"/>
        <end position="199"/>
    </location>
</feature>
<name>A0AAN8FQA1_TRICO</name>
<dbReference type="PANTHER" id="PTHR31216">
    <property type="entry name" value="SERPENTINE RECEPTOR CLASS BETA-1-RELATED-RELATED"/>
    <property type="match status" value="1"/>
</dbReference>
<keyword evidence="3 6" id="KW-0812">Transmembrane</keyword>
<evidence type="ECO:0000313" key="7">
    <source>
        <dbReference type="EMBL" id="KAK5983636.1"/>
    </source>
</evidence>
<evidence type="ECO:0000256" key="5">
    <source>
        <dbReference type="ARBA" id="ARBA00023136"/>
    </source>
</evidence>
<dbReference type="AlphaFoldDB" id="A0AAN8FQA1"/>
<reference evidence="7 8" key="1">
    <citation type="submission" date="2019-10" db="EMBL/GenBank/DDBJ databases">
        <title>Assembly and Annotation for the nematode Trichostrongylus colubriformis.</title>
        <authorList>
            <person name="Martin J."/>
        </authorList>
    </citation>
    <scope>NUCLEOTIDE SEQUENCE [LARGE SCALE GENOMIC DNA]</scope>
    <source>
        <strain evidence="7">G859</strain>
        <tissue evidence="7">Whole worm</tissue>
    </source>
</reference>
<comment type="subcellular location">
    <subcellularLocation>
        <location evidence="1">Membrane</location>
        <topology evidence="1">Multi-pass membrane protein</topology>
    </subcellularLocation>
</comment>
<dbReference type="Pfam" id="PF10292">
    <property type="entry name" value="7TM_GPCR_Srab"/>
    <property type="match status" value="1"/>
</dbReference>
<comment type="caution">
    <text evidence="7">The sequence shown here is derived from an EMBL/GenBank/DDBJ whole genome shotgun (WGS) entry which is preliminary data.</text>
</comment>
<dbReference type="EMBL" id="WIXE01003780">
    <property type="protein sequence ID" value="KAK5983636.1"/>
    <property type="molecule type" value="Genomic_DNA"/>
</dbReference>
<accession>A0AAN8FQA1</accession>
<feature type="transmembrane region" description="Helical" evidence="6">
    <location>
        <begin position="12"/>
        <end position="35"/>
    </location>
</feature>
<evidence type="ECO:0000256" key="4">
    <source>
        <dbReference type="ARBA" id="ARBA00022989"/>
    </source>
</evidence>
<keyword evidence="8" id="KW-1185">Reference proteome</keyword>
<evidence type="ECO:0000256" key="3">
    <source>
        <dbReference type="ARBA" id="ARBA00022692"/>
    </source>
</evidence>
<feature type="non-terminal residue" evidence="7">
    <location>
        <position position="1"/>
    </location>
</feature>
<dbReference type="PANTHER" id="PTHR31216:SF11">
    <property type="entry name" value="SERPENTINE RECEPTOR CLASS BETA-16-RELATED"/>
    <property type="match status" value="1"/>
</dbReference>
<dbReference type="InterPro" id="IPR002184">
    <property type="entry name" value="7TM_GPCR_serpentine_rcpt_Srb"/>
</dbReference>